<keyword evidence="10" id="KW-1185">Reference proteome</keyword>
<dbReference type="InterPro" id="IPR044982">
    <property type="entry name" value="AtOFT1-like"/>
</dbReference>
<feature type="chain" id="PRO_5025636800" description="O-fucosyltransferase family protein" evidence="8">
    <location>
        <begin position="28"/>
        <end position="381"/>
    </location>
</feature>
<evidence type="ECO:0000256" key="8">
    <source>
        <dbReference type="SAM" id="SignalP"/>
    </source>
</evidence>
<evidence type="ECO:0000313" key="10">
    <source>
        <dbReference type="Proteomes" id="UP000467840"/>
    </source>
</evidence>
<feature type="signal peptide" evidence="8">
    <location>
        <begin position="1"/>
        <end position="27"/>
    </location>
</feature>
<evidence type="ECO:0000313" key="9">
    <source>
        <dbReference type="EMBL" id="KAF2302878.1"/>
    </source>
</evidence>
<keyword evidence="7" id="KW-0472">Membrane</keyword>
<evidence type="ECO:0000256" key="2">
    <source>
        <dbReference type="ARBA" id="ARBA00022676"/>
    </source>
</evidence>
<dbReference type="PANTHER" id="PTHR37220:SF1">
    <property type="entry name" value="O-FUCOSYLTRANSFERASE 23"/>
    <property type="match status" value="1"/>
</dbReference>
<protein>
    <recommendedName>
        <fullName evidence="6">O-fucosyltransferase family protein</fullName>
    </recommendedName>
</protein>
<keyword evidence="3" id="KW-0808">Transferase</keyword>
<keyword evidence="5" id="KW-0119">Carbohydrate metabolism</keyword>
<organism evidence="9 10">
    <name type="scientific">Hevea brasiliensis</name>
    <name type="common">Para rubber tree</name>
    <name type="synonym">Siphonia brasiliensis</name>
    <dbReference type="NCBI Taxonomy" id="3981"/>
    <lineage>
        <taxon>Eukaryota</taxon>
        <taxon>Viridiplantae</taxon>
        <taxon>Streptophyta</taxon>
        <taxon>Embryophyta</taxon>
        <taxon>Tracheophyta</taxon>
        <taxon>Spermatophyta</taxon>
        <taxon>Magnoliopsida</taxon>
        <taxon>eudicotyledons</taxon>
        <taxon>Gunneridae</taxon>
        <taxon>Pentapetalae</taxon>
        <taxon>rosids</taxon>
        <taxon>fabids</taxon>
        <taxon>Malpighiales</taxon>
        <taxon>Euphorbiaceae</taxon>
        <taxon>Crotonoideae</taxon>
        <taxon>Micrandreae</taxon>
        <taxon>Hevea</taxon>
    </lineage>
</organism>
<feature type="transmembrane region" description="Helical" evidence="7">
    <location>
        <begin position="357"/>
        <end position="377"/>
    </location>
</feature>
<evidence type="ECO:0000256" key="7">
    <source>
        <dbReference type="SAM" id="Phobius"/>
    </source>
</evidence>
<keyword evidence="4" id="KW-0294">Fucose metabolism</keyword>
<proteinExistence type="inferred from homology"/>
<accession>A0A6A6LRJ9</accession>
<gene>
    <name evidence="9" type="ORF">GH714_010056</name>
</gene>
<keyword evidence="8" id="KW-0732">Signal</keyword>
<sequence length="381" mass="44058">MIRWFKLSSSLFKILIFGSFILPFSNSDSYLTPFCTVSWNHFLVGVSRATDSNFPRFSSLMETSDEMISTIEVQSDLKIGGCTSSLILCYDSINRNNMEFTHSSSLSFDSEYGIRRDKFLEVPQLVWGLNNQKIAFARACLTARMLNRTLLMPSLSASLFYKELDRLQPISFDKVFQFERFNSLCNGFVQLGHYSFLRNLTGICDLPKGSGRKWMVERDLDQLRQYGKDPYDGYEVIRIVGKNPFLWHDHWPVKDYGRVFECLVLVEEIEREASKVVSKIREVGREMRGHTKSAQSGIDSDGSSLQAVPYVAVHMRIEIDWMIHCRKLEQRSKISQICSSKEEIMERVGNIVGLKHLQLFILRWLIVFLKILLYSLVGRMV</sequence>
<evidence type="ECO:0000256" key="5">
    <source>
        <dbReference type="ARBA" id="ARBA00023277"/>
    </source>
</evidence>
<dbReference type="InterPro" id="IPR019378">
    <property type="entry name" value="GDP-Fuc_O-FucTrfase"/>
</dbReference>
<evidence type="ECO:0000256" key="4">
    <source>
        <dbReference type="ARBA" id="ARBA00023253"/>
    </source>
</evidence>
<dbReference type="GO" id="GO:0016757">
    <property type="term" value="F:glycosyltransferase activity"/>
    <property type="evidence" value="ECO:0007669"/>
    <property type="project" value="UniProtKB-KW"/>
</dbReference>
<comment type="similarity">
    <text evidence="1">Belongs to the glycosyltransferase GT106 family.</text>
</comment>
<dbReference type="Proteomes" id="UP000467840">
    <property type="component" value="Chromosome 16"/>
</dbReference>
<evidence type="ECO:0000256" key="3">
    <source>
        <dbReference type="ARBA" id="ARBA00022679"/>
    </source>
</evidence>
<keyword evidence="2" id="KW-0328">Glycosyltransferase</keyword>
<keyword evidence="7" id="KW-1133">Transmembrane helix</keyword>
<name>A0A6A6LRJ9_HEVBR</name>
<dbReference type="EMBL" id="JAAGAX010000009">
    <property type="protein sequence ID" value="KAF2302878.1"/>
    <property type="molecule type" value="Genomic_DNA"/>
</dbReference>
<dbReference type="AlphaFoldDB" id="A0A6A6LRJ9"/>
<evidence type="ECO:0000256" key="6">
    <source>
        <dbReference type="ARBA" id="ARBA00030350"/>
    </source>
</evidence>
<dbReference type="GO" id="GO:0006004">
    <property type="term" value="P:fucose metabolic process"/>
    <property type="evidence" value="ECO:0007669"/>
    <property type="project" value="UniProtKB-KW"/>
</dbReference>
<reference evidence="9 10" key="1">
    <citation type="journal article" date="2020" name="Mol. Plant">
        <title>The Chromosome-Based Rubber Tree Genome Provides New Insights into Spurge Genome Evolution and Rubber Biosynthesis.</title>
        <authorList>
            <person name="Liu J."/>
            <person name="Shi C."/>
            <person name="Shi C.C."/>
            <person name="Li W."/>
            <person name="Zhang Q.J."/>
            <person name="Zhang Y."/>
            <person name="Li K."/>
            <person name="Lu H.F."/>
            <person name="Shi C."/>
            <person name="Zhu S.T."/>
            <person name="Xiao Z.Y."/>
            <person name="Nan H."/>
            <person name="Yue Y."/>
            <person name="Zhu X.G."/>
            <person name="Wu Y."/>
            <person name="Hong X.N."/>
            <person name="Fan G.Y."/>
            <person name="Tong Y."/>
            <person name="Zhang D."/>
            <person name="Mao C.L."/>
            <person name="Liu Y.L."/>
            <person name="Hao S.J."/>
            <person name="Liu W.Q."/>
            <person name="Lv M.Q."/>
            <person name="Zhang H.B."/>
            <person name="Liu Y."/>
            <person name="Hu-Tang G.R."/>
            <person name="Wang J.P."/>
            <person name="Wang J.H."/>
            <person name="Sun Y.H."/>
            <person name="Ni S.B."/>
            <person name="Chen W.B."/>
            <person name="Zhang X.C."/>
            <person name="Jiao Y.N."/>
            <person name="Eichler E.E."/>
            <person name="Li G.H."/>
            <person name="Liu X."/>
            <person name="Gao L.Z."/>
        </authorList>
    </citation>
    <scope>NUCLEOTIDE SEQUENCE [LARGE SCALE GENOMIC DNA]</scope>
    <source>
        <strain evidence="10">cv. GT1</strain>
        <tissue evidence="9">Leaf</tissue>
    </source>
</reference>
<comment type="caution">
    <text evidence="9">The sequence shown here is derived from an EMBL/GenBank/DDBJ whole genome shotgun (WGS) entry which is preliminary data.</text>
</comment>
<dbReference type="GO" id="GO:0009875">
    <property type="term" value="P:pollen-pistil interaction"/>
    <property type="evidence" value="ECO:0007669"/>
    <property type="project" value="InterPro"/>
</dbReference>
<dbReference type="PANTHER" id="PTHR37220">
    <property type="entry name" value="O-FUCOSYLTRANSFERASE 23"/>
    <property type="match status" value="1"/>
</dbReference>
<dbReference type="Gene3D" id="3.40.50.11350">
    <property type="match status" value="1"/>
</dbReference>
<keyword evidence="7" id="KW-0812">Transmembrane</keyword>
<evidence type="ECO:0000256" key="1">
    <source>
        <dbReference type="ARBA" id="ARBA00007737"/>
    </source>
</evidence>
<dbReference type="Pfam" id="PF10250">
    <property type="entry name" value="O-FucT"/>
    <property type="match status" value="1"/>
</dbReference>